<keyword evidence="1" id="KW-0472">Membrane</keyword>
<evidence type="ECO:0000313" key="2">
    <source>
        <dbReference type="EMBL" id="KXG38262.1"/>
    </source>
</evidence>
<evidence type="ECO:0008006" key="4">
    <source>
        <dbReference type="Google" id="ProtNLM"/>
    </source>
</evidence>
<keyword evidence="1" id="KW-1133">Transmembrane helix</keyword>
<evidence type="ECO:0000313" key="3">
    <source>
        <dbReference type="Proteomes" id="UP000000768"/>
    </source>
</evidence>
<dbReference type="Gramene" id="OQU91578">
    <property type="protein sequence ID" value="OQU91578"/>
    <property type="gene ID" value="SORBI_3001G207900"/>
</dbReference>
<protein>
    <recommendedName>
        <fullName evidence="4">Embryo surrounding factor 1 brassicaceae domain-containing protein</fullName>
    </recommendedName>
</protein>
<evidence type="ECO:0000256" key="1">
    <source>
        <dbReference type="SAM" id="Phobius"/>
    </source>
</evidence>
<proteinExistence type="predicted"/>
<dbReference type="InParanoid" id="A0A1B6QK09"/>
<reference evidence="2" key="2">
    <citation type="submission" date="2017-02" db="EMBL/GenBank/DDBJ databases">
        <title>WGS assembly of Sorghum bicolor.</title>
        <authorList>
            <person name="Paterson A."/>
            <person name="Mullet J."/>
            <person name="Bowers J."/>
            <person name="Bruggmann R."/>
            <person name="Dubchak I."/>
            <person name="Grimwood J."/>
            <person name="Gundlach H."/>
            <person name="Haberer G."/>
            <person name="Hellsten U."/>
            <person name="Mitros T."/>
            <person name="Poliakov A."/>
            <person name="Schmutz J."/>
            <person name="Spannagl M."/>
            <person name="Tang H."/>
            <person name="Wang X."/>
            <person name="Wicker T."/>
            <person name="Bharti A."/>
            <person name="Chapman J."/>
            <person name="Feltus F."/>
            <person name="Gowik U."/>
            <person name="Grigoriev I."/>
            <person name="Lyons E."/>
            <person name="Maher C."/>
            <person name="Martis M."/>
            <person name="Narechania A."/>
            <person name="Otillar R."/>
            <person name="Penning B."/>
            <person name="Salamov A."/>
            <person name="Wang Y."/>
            <person name="Zhang L."/>
            <person name="Carpita N."/>
            <person name="Freeling M."/>
            <person name="Gingle A."/>
            <person name="Hash C."/>
            <person name="Keller B."/>
            <person name="Klein P."/>
            <person name="Kresovich S."/>
            <person name="Mccann M."/>
            <person name="Ming R."/>
            <person name="Peterson D."/>
            <person name="Rahman M."/>
            <person name="Ware D."/>
            <person name="Westhoff P."/>
            <person name="Mayer K."/>
            <person name="Messing J."/>
            <person name="Sims D."/>
            <person name="Jenkins J."/>
            <person name="Shu S."/>
            <person name="Rokhsar D."/>
        </authorList>
    </citation>
    <scope>NUCLEOTIDE SEQUENCE</scope>
</reference>
<dbReference type="EMBL" id="CM000760">
    <property type="protein sequence ID" value="KXG38262.1"/>
    <property type="molecule type" value="Genomic_DNA"/>
</dbReference>
<dbReference type="EMBL" id="CM000760">
    <property type="protein sequence ID" value="OQU91578.1"/>
    <property type="molecule type" value="Genomic_DNA"/>
</dbReference>
<feature type="transmembrane region" description="Helical" evidence="1">
    <location>
        <begin position="7"/>
        <end position="25"/>
    </location>
</feature>
<sequence length="138" mass="15121">MRSSDEGLVHAMPILLIVIFGRLTLPGCPELLKAGDATSYKNSLISMDTSSSAVIVQNTSVGEKKLTIEFCVRYDCDEDHHPCYCCDNGDQKCHSTRKECQANCPACNPHCPPQQLNQTMMIGRSSRTLTNSTLVRGA</sequence>
<accession>A0A1B6QK09</accession>
<gene>
    <name evidence="2" type="ORF">SORBI_3001G207900</name>
</gene>
<reference evidence="3" key="3">
    <citation type="journal article" date="2018" name="Plant J.">
        <title>The Sorghum bicolor reference genome: improved assembly, gene annotations, a transcriptome atlas, and signatures of genome organization.</title>
        <authorList>
            <person name="McCormick R.F."/>
            <person name="Truong S.K."/>
            <person name="Sreedasyam A."/>
            <person name="Jenkins J."/>
            <person name="Shu S."/>
            <person name="Sims D."/>
            <person name="Kennedy M."/>
            <person name="Amirebrahimi M."/>
            <person name="Weers B.D."/>
            <person name="McKinley B."/>
            <person name="Mattison A."/>
            <person name="Morishige D.T."/>
            <person name="Grimwood J."/>
            <person name="Schmutz J."/>
            <person name="Mullet J.E."/>
        </authorList>
    </citation>
    <scope>NUCLEOTIDE SEQUENCE [LARGE SCALE GENOMIC DNA]</scope>
    <source>
        <strain evidence="3">cv. BTx623</strain>
    </source>
</reference>
<dbReference type="AlphaFoldDB" id="A0A1B6QK09"/>
<dbReference type="Proteomes" id="UP000000768">
    <property type="component" value="Chromosome 1"/>
</dbReference>
<reference evidence="2 3" key="1">
    <citation type="journal article" date="2009" name="Nature">
        <title>The Sorghum bicolor genome and the diversification of grasses.</title>
        <authorList>
            <person name="Paterson A.H."/>
            <person name="Bowers J.E."/>
            <person name="Bruggmann R."/>
            <person name="Dubchak I."/>
            <person name="Grimwood J."/>
            <person name="Gundlach H."/>
            <person name="Haberer G."/>
            <person name="Hellsten U."/>
            <person name="Mitros T."/>
            <person name="Poliakov A."/>
            <person name="Schmutz J."/>
            <person name="Spannagl M."/>
            <person name="Tang H."/>
            <person name="Wang X."/>
            <person name="Wicker T."/>
            <person name="Bharti A.K."/>
            <person name="Chapman J."/>
            <person name="Feltus F.A."/>
            <person name="Gowik U."/>
            <person name="Grigoriev I.V."/>
            <person name="Lyons E."/>
            <person name="Maher C.A."/>
            <person name="Martis M."/>
            <person name="Narechania A."/>
            <person name="Otillar R.P."/>
            <person name="Penning B.W."/>
            <person name="Salamov A.A."/>
            <person name="Wang Y."/>
            <person name="Zhang L."/>
            <person name="Carpita N.C."/>
            <person name="Freeling M."/>
            <person name="Gingle A.R."/>
            <person name="Hash C.T."/>
            <person name="Keller B."/>
            <person name="Klein P."/>
            <person name="Kresovich S."/>
            <person name="McCann M.C."/>
            <person name="Ming R."/>
            <person name="Peterson D.G."/>
            <person name="Mehboob-ur-Rahman"/>
            <person name="Ware D."/>
            <person name="Westhoff P."/>
            <person name="Mayer K.F."/>
            <person name="Messing J."/>
            <person name="Rokhsar D.S."/>
        </authorList>
    </citation>
    <scope>NUCLEOTIDE SEQUENCE [LARGE SCALE GENOMIC DNA]</scope>
    <source>
        <strain evidence="3">cv. BTx623</strain>
    </source>
</reference>
<keyword evidence="3" id="KW-1185">Reference proteome</keyword>
<organism evidence="2 3">
    <name type="scientific">Sorghum bicolor</name>
    <name type="common">Sorghum</name>
    <name type="synonym">Sorghum vulgare</name>
    <dbReference type="NCBI Taxonomy" id="4558"/>
    <lineage>
        <taxon>Eukaryota</taxon>
        <taxon>Viridiplantae</taxon>
        <taxon>Streptophyta</taxon>
        <taxon>Embryophyta</taxon>
        <taxon>Tracheophyta</taxon>
        <taxon>Spermatophyta</taxon>
        <taxon>Magnoliopsida</taxon>
        <taxon>Liliopsida</taxon>
        <taxon>Poales</taxon>
        <taxon>Poaceae</taxon>
        <taxon>PACMAD clade</taxon>
        <taxon>Panicoideae</taxon>
        <taxon>Andropogonodae</taxon>
        <taxon>Andropogoneae</taxon>
        <taxon>Sorghinae</taxon>
        <taxon>Sorghum</taxon>
    </lineage>
</organism>
<dbReference type="Gramene" id="KXG38262">
    <property type="protein sequence ID" value="KXG38262"/>
    <property type="gene ID" value="SORBI_3001G207900"/>
</dbReference>
<name>A0A1B6QK09_SORBI</name>
<dbReference type="OMA" id="CPPQQLN"/>
<keyword evidence="1" id="KW-0812">Transmembrane</keyword>